<dbReference type="SUPFAM" id="SSF102712">
    <property type="entry name" value="JAB1/MPN domain"/>
    <property type="match status" value="1"/>
</dbReference>
<evidence type="ECO:0000313" key="8">
    <source>
        <dbReference type="Proteomes" id="UP000594688"/>
    </source>
</evidence>
<dbReference type="Gene3D" id="3.40.140.10">
    <property type="entry name" value="Cytidine Deaminase, domain 2"/>
    <property type="match status" value="1"/>
</dbReference>
<evidence type="ECO:0000256" key="2">
    <source>
        <dbReference type="ARBA" id="ARBA00022723"/>
    </source>
</evidence>
<dbReference type="Pfam" id="PF14464">
    <property type="entry name" value="Prok-JAB"/>
    <property type="match status" value="1"/>
</dbReference>
<dbReference type="Proteomes" id="UP000594688">
    <property type="component" value="Chromosome"/>
</dbReference>
<dbReference type="InterPro" id="IPR028090">
    <property type="entry name" value="JAB_dom_prok"/>
</dbReference>
<dbReference type="GO" id="GO:0008235">
    <property type="term" value="F:metalloexopeptidase activity"/>
    <property type="evidence" value="ECO:0007669"/>
    <property type="project" value="TreeGrafter"/>
</dbReference>
<dbReference type="GO" id="GO:0006508">
    <property type="term" value="P:proteolysis"/>
    <property type="evidence" value="ECO:0007669"/>
    <property type="project" value="UniProtKB-KW"/>
</dbReference>
<evidence type="ECO:0000259" key="6">
    <source>
        <dbReference type="PROSITE" id="PS50249"/>
    </source>
</evidence>
<dbReference type="PANTHER" id="PTHR34858:SF1">
    <property type="entry name" value="CYSO-CYSTEINE PEPTIDASE"/>
    <property type="match status" value="1"/>
</dbReference>
<dbReference type="KEGG" id="nli:G3M70_02190"/>
<evidence type="ECO:0000256" key="3">
    <source>
        <dbReference type="ARBA" id="ARBA00022801"/>
    </source>
</evidence>
<keyword evidence="4" id="KW-0862">Zinc</keyword>
<name>A0A7T0BTP5_9BACT</name>
<dbReference type="PROSITE" id="PS50249">
    <property type="entry name" value="MPN"/>
    <property type="match status" value="1"/>
</dbReference>
<sequence>MFRIISDHLDEMHDHALEDYPFECCGIVIGNAENSTSDKLFRCTNIQNKLHKMDPKTHSRDARTAYFIDEKELLHITREAYDQGLVIKLFYHSHPEHDAYFSEEDIRRALFFDEPAYPDARYLVISVYNKSIKEQALFEWNHASKTFEQVPVETI</sequence>
<dbReference type="PANTHER" id="PTHR34858">
    <property type="entry name" value="CYSO-CYSTEINE PEPTIDASE"/>
    <property type="match status" value="1"/>
</dbReference>
<organism evidence="7 8">
    <name type="scientific">Candidatus Nitronauta litoralis</name>
    <dbReference type="NCBI Taxonomy" id="2705533"/>
    <lineage>
        <taxon>Bacteria</taxon>
        <taxon>Pseudomonadati</taxon>
        <taxon>Nitrospinota/Tectimicrobiota group</taxon>
        <taxon>Nitrospinota</taxon>
        <taxon>Nitrospinia</taxon>
        <taxon>Nitrospinales</taxon>
        <taxon>Nitrospinaceae</taxon>
        <taxon>Candidatus Nitronauta</taxon>
    </lineage>
</organism>
<dbReference type="AlphaFoldDB" id="A0A7T0BTP5"/>
<dbReference type="InterPro" id="IPR037518">
    <property type="entry name" value="MPN"/>
</dbReference>
<reference evidence="7 8" key="1">
    <citation type="submission" date="2020-02" db="EMBL/GenBank/DDBJ databases">
        <title>Genomic and physiological characterization of two novel Nitrospinaceae genera.</title>
        <authorList>
            <person name="Mueller A.J."/>
            <person name="Jung M.-Y."/>
            <person name="Strachan C.R."/>
            <person name="Herbold C.W."/>
            <person name="Kirkegaard R.H."/>
            <person name="Daims H."/>
        </authorList>
    </citation>
    <scope>NUCLEOTIDE SEQUENCE [LARGE SCALE GENOMIC DNA]</scope>
    <source>
        <strain evidence="7">EB</strain>
    </source>
</reference>
<dbReference type="InterPro" id="IPR051929">
    <property type="entry name" value="VirAsm_ModProt"/>
</dbReference>
<feature type="domain" description="MPN" evidence="6">
    <location>
        <begin position="2"/>
        <end position="143"/>
    </location>
</feature>
<evidence type="ECO:0000256" key="5">
    <source>
        <dbReference type="ARBA" id="ARBA00023049"/>
    </source>
</evidence>
<dbReference type="EMBL" id="CP048685">
    <property type="protein sequence ID" value="QPJ60761.1"/>
    <property type="molecule type" value="Genomic_DNA"/>
</dbReference>
<keyword evidence="1" id="KW-0645">Protease</keyword>
<evidence type="ECO:0000256" key="1">
    <source>
        <dbReference type="ARBA" id="ARBA00022670"/>
    </source>
</evidence>
<keyword evidence="2" id="KW-0479">Metal-binding</keyword>
<accession>A0A7T0BTP5</accession>
<dbReference type="GO" id="GO:0008270">
    <property type="term" value="F:zinc ion binding"/>
    <property type="evidence" value="ECO:0007669"/>
    <property type="project" value="TreeGrafter"/>
</dbReference>
<keyword evidence="5" id="KW-0482">Metalloprotease</keyword>
<proteinExistence type="predicted"/>
<dbReference type="CDD" id="cd08070">
    <property type="entry name" value="MPN_like"/>
    <property type="match status" value="1"/>
</dbReference>
<evidence type="ECO:0000313" key="7">
    <source>
        <dbReference type="EMBL" id="QPJ60761.1"/>
    </source>
</evidence>
<protein>
    <submittedName>
        <fullName evidence="7">M67 family metallopeptidase</fullName>
    </submittedName>
</protein>
<evidence type="ECO:0000256" key="4">
    <source>
        <dbReference type="ARBA" id="ARBA00022833"/>
    </source>
</evidence>
<keyword evidence="3" id="KW-0378">Hydrolase</keyword>
<gene>
    <name evidence="7" type="ORF">G3M70_02190</name>
</gene>